<dbReference type="AlphaFoldDB" id="A0AAN9BC38"/>
<accession>A0AAN9BC38</accession>
<dbReference type="EMBL" id="JBAMIC010000011">
    <property type="protein sequence ID" value="KAK7100780.1"/>
    <property type="molecule type" value="Genomic_DNA"/>
</dbReference>
<proteinExistence type="predicted"/>
<dbReference type="InterPro" id="IPR036002">
    <property type="entry name" value="Stathmin_sf"/>
</dbReference>
<dbReference type="GO" id="GO:0015631">
    <property type="term" value="F:tubulin binding"/>
    <property type="evidence" value="ECO:0007669"/>
    <property type="project" value="TreeGrafter"/>
</dbReference>
<dbReference type="PRINTS" id="PR00345">
    <property type="entry name" value="STATHMIN"/>
</dbReference>
<dbReference type="PANTHER" id="PTHR10104:SF1">
    <property type="entry name" value="STATHMIN, ISOFORM D"/>
    <property type="match status" value="1"/>
</dbReference>
<dbReference type="InterPro" id="IPR000956">
    <property type="entry name" value="Stathmin_fam"/>
</dbReference>
<dbReference type="PANTHER" id="PTHR10104">
    <property type="entry name" value="STATHMIN"/>
    <property type="match status" value="1"/>
</dbReference>
<dbReference type="GO" id="GO:0005737">
    <property type="term" value="C:cytoplasm"/>
    <property type="evidence" value="ECO:0007669"/>
    <property type="project" value="TreeGrafter"/>
</dbReference>
<evidence type="ECO:0000313" key="3">
    <source>
        <dbReference type="EMBL" id="KAK7100780.1"/>
    </source>
</evidence>
<keyword evidence="4" id="KW-1185">Reference proteome</keyword>
<name>A0AAN9BC38_9CAEN</name>
<evidence type="ECO:0000256" key="1">
    <source>
        <dbReference type="SAM" id="Coils"/>
    </source>
</evidence>
<sequence length="244" mass="28454">MSTADKPIKKSGSLAFEVILKPASNNSPLRPVSPPKSSRISLSEEDIKLKLQKAEERRQSLEAQRLEQLAKEREKAQEVLAKAAQESLQFSKATQEKLRRSMEANKENREAQIKALQERLREHSLKVQETCKQSDKMEAEYQEKINSKISQKFEVYEENRQTKLQSMRKRLRDHANHIQEVCQASENMGKVCEEKLVSKMENALRNREEQLKALQERLLEHERRIEEVQKKKGMKQEENEMGDA</sequence>
<feature type="coiled-coil region" evidence="1">
    <location>
        <begin position="197"/>
        <end position="238"/>
    </location>
</feature>
<evidence type="ECO:0000256" key="2">
    <source>
        <dbReference type="SAM" id="MobiDB-lite"/>
    </source>
</evidence>
<dbReference type="PROSITE" id="PS51663">
    <property type="entry name" value="STATHMIN_3"/>
    <property type="match status" value="2"/>
</dbReference>
<feature type="region of interest" description="Disordered" evidence="2">
    <location>
        <begin position="22"/>
        <end position="44"/>
    </location>
</feature>
<dbReference type="GO" id="GO:0031175">
    <property type="term" value="P:neuron projection development"/>
    <property type="evidence" value="ECO:0007669"/>
    <property type="project" value="TreeGrafter"/>
</dbReference>
<organism evidence="3 4">
    <name type="scientific">Littorina saxatilis</name>
    <dbReference type="NCBI Taxonomy" id="31220"/>
    <lineage>
        <taxon>Eukaryota</taxon>
        <taxon>Metazoa</taxon>
        <taxon>Spiralia</taxon>
        <taxon>Lophotrochozoa</taxon>
        <taxon>Mollusca</taxon>
        <taxon>Gastropoda</taxon>
        <taxon>Caenogastropoda</taxon>
        <taxon>Littorinimorpha</taxon>
        <taxon>Littorinoidea</taxon>
        <taxon>Littorinidae</taxon>
        <taxon>Littorina</taxon>
    </lineage>
</organism>
<evidence type="ECO:0000313" key="4">
    <source>
        <dbReference type="Proteomes" id="UP001374579"/>
    </source>
</evidence>
<dbReference type="GO" id="GO:0043005">
    <property type="term" value="C:neuron projection"/>
    <property type="evidence" value="ECO:0007669"/>
    <property type="project" value="TreeGrafter"/>
</dbReference>
<dbReference type="Proteomes" id="UP001374579">
    <property type="component" value="Unassembled WGS sequence"/>
</dbReference>
<dbReference type="GO" id="GO:0031110">
    <property type="term" value="P:regulation of microtubule polymerization or depolymerization"/>
    <property type="evidence" value="ECO:0007669"/>
    <property type="project" value="InterPro"/>
</dbReference>
<dbReference type="GO" id="GO:0007019">
    <property type="term" value="P:microtubule depolymerization"/>
    <property type="evidence" value="ECO:0007669"/>
    <property type="project" value="TreeGrafter"/>
</dbReference>
<comment type="caution">
    <text evidence="3">The sequence shown here is derived from an EMBL/GenBank/DDBJ whole genome shotgun (WGS) entry which is preliminary data.</text>
</comment>
<gene>
    <name evidence="3" type="ORF">V1264_023664</name>
</gene>
<reference evidence="3 4" key="1">
    <citation type="submission" date="2024-02" db="EMBL/GenBank/DDBJ databases">
        <title>Chromosome-scale genome assembly of the rough periwinkle Littorina saxatilis.</title>
        <authorList>
            <person name="De Jode A."/>
            <person name="Faria R."/>
            <person name="Formenti G."/>
            <person name="Sims Y."/>
            <person name="Smith T.P."/>
            <person name="Tracey A."/>
            <person name="Wood J.M.D."/>
            <person name="Zagrodzka Z.B."/>
            <person name="Johannesson K."/>
            <person name="Butlin R.K."/>
            <person name="Leder E.H."/>
        </authorList>
    </citation>
    <scope>NUCLEOTIDE SEQUENCE [LARGE SCALE GENOMIC DNA]</scope>
    <source>
        <strain evidence="3">Snail1</strain>
        <tissue evidence="3">Muscle</tissue>
    </source>
</reference>
<protein>
    <recommendedName>
        <fullName evidence="5">Stathmin</fullName>
    </recommendedName>
</protein>
<dbReference type="Gene3D" id="6.10.280.30">
    <property type="match status" value="3"/>
</dbReference>
<keyword evidence="1" id="KW-0175">Coiled coil</keyword>
<dbReference type="Pfam" id="PF00836">
    <property type="entry name" value="Stathmin"/>
    <property type="match status" value="2"/>
</dbReference>
<dbReference type="SUPFAM" id="SSF101494">
    <property type="entry name" value="Stathmin"/>
    <property type="match status" value="3"/>
</dbReference>
<evidence type="ECO:0008006" key="5">
    <source>
        <dbReference type="Google" id="ProtNLM"/>
    </source>
</evidence>
<feature type="coiled-coil region" evidence="1">
    <location>
        <begin position="44"/>
        <end position="133"/>
    </location>
</feature>